<feature type="transmembrane region" description="Helical" evidence="4">
    <location>
        <begin position="154"/>
        <end position="180"/>
    </location>
</feature>
<keyword evidence="4" id="KW-0812">Transmembrane</keyword>
<dbReference type="SUPFAM" id="SSF47384">
    <property type="entry name" value="Homodimeric domain of signal transducing histidine kinase"/>
    <property type="match status" value="1"/>
</dbReference>
<dbReference type="Gene3D" id="3.30.565.10">
    <property type="entry name" value="Histidine kinase-like ATPase, C-terminal domain"/>
    <property type="match status" value="1"/>
</dbReference>
<keyword evidence="7" id="KW-1185">Reference proteome</keyword>
<reference evidence="6 7" key="1">
    <citation type="submission" date="2017-05" db="EMBL/GenBank/DDBJ databases">
        <authorList>
            <person name="Varghese N."/>
            <person name="Submissions S."/>
        </authorList>
    </citation>
    <scope>NUCLEOTIDE SEQUENCE [LARGE SCALE GENOMIC DNA]</scope>
    <source>
        <strain evidence="6 7">DSM 15949</strain>
    </source>
</reference>
<dbReference type="SUPFAM" id="SSF55874">
    <property type="entry name" value="ATPase domain of HSP90 chaperone/DNA topoisomerase II/histidine kinase"/>
    <property type="match status" value="1"/>
</dbReference>
<dbReference type="InterPro" id="IPR003661">
    <property type="entry name" value="HisK_dim/P_dom"/>
</dbReference>
<dbReference type="InterPro" id="IPR004358">
    <property type="entry name" value="Sig_transdc_His_kin-like_C"/>
</dbReference>
<name>A0ABY1PEU2_9HYPH</name>
<organism evidence="6 7">
    <name type="scientific">Roseibium denhamense</name>
    <dbReference type="NCBI Taxonomy" id="76305"/>
    <lineage>
        <taxon>Bacteria</taxon>
        <taxon>Pseudomonadati</taxon>
        <taxon>Pseudomonadota</taxon>
        <taxon>Alphaproteobacteria</taxon>
        <taxon>Hyphomicrobiales</taxon>
        <taxon>Stappiaceae</taxon>
        <taxon>Roseibium</taxon>
    </lineage>
</organism>
<evidence type="ECO:0000256" key="2">
    <source>
        <dbReference type="ARBA" id="ARBA00012438"/>
    </source>
</evidence>
<evidence type="ECO:0000313" key="7">
    <source>
        <dbReference type="Proteomes" id="UP001157914"/>
    </source>
</evidence>
<gene>
    <name evidence="6" type="ORF">SAMN06265374_3569</name>
</gene>
<dbReference type="Pfam" id="PF02518">
    <property type="entry name" value="HATPase_c"/>
    <property type="match status" value="1"/>
</dbReference>
<dbReference type="InterPro" id="IPR036097">
    <property type="entry name" value="HisK_dim/P_sf"/>
</dbReference>
<dbReference type="SMART" id="SM00387">
    <property type="entry name" value="HATPase_c"/>
    <property type="match status" value="1"/>
</dbReference>
<dbReference type="Gene3D" id="1.10.287.130">
    <property type="match status" value="1"/>
</dbReference>
<evidence type="ECO:0000256" key="3">
    <source>
        <dbReference type="ARBA" id="ARBA00022553"/>
    </source>
</evidence>
<dbReference type="PRINTS" id="PR00344">
    <property type="entry name" value="BCTRLSENSOR"/>
</dbReference>
<dbReference type="PANTHER" id="PTHR43065:SF47">
    <property type="match status" value="1"/>
</dbReference>
<dbReference type="InterPro" id="IPR003594">
    <property type="entry name" value="HATPase_dom"/>
</dbReference>
<dbReference type="InterPro" id="IPR036890">
    <property type="entry name" value="HATPase_C_sf"/>
</dbReference>
<evidence type="ECO:0000256" key="1">
    <source>
        <dbReference type="ARBA" id="ARBA00000085"/>
    </source>
</evidence>
<dbReference type="GO" id="GO:0016301">
    <property type="term" value="F:kinase activity"/>
    <property type="evidence" value="ECO:0007669"/>
    <property type="project" value="UniProtKB-KW"/>
</dbReference>
<comment type="caution">
    <text evidence="6">The sequence shown here is derived from an EMBL/GenBank/DDBJ whole genome shotgun (WGS) entry which is preliminary data.</text>
</comment>
<evidence type="ECO:0000259" key="5">
    <source>
        <dbReference type="PROSITE" id="PS50109"/>
    </source>
</evidence>
<dbReference type="EMBL" id="FXTT01000005">
    <property type="protein sequence ID" value="SMP32613.1"/>
    <property type="molecule type" value="Genomic_DNA"/>
</dbReference>
<keyword evidence="6" id="KW-0808">Transferase</keyword>
<evidence type="ECO:0000256" key="4">
    <source>
        <dbReference type="SAM" id="Phobius"/>
    </source>
</evidence>
<dbReference type="InterPro" id="IPR005467">
    <property type="entry name" value="His_kinase_dom"/>
</dbReference>
<dbReference type="EC" id="2.7.13.3" evidence="2"/>
<evidence type="ECO:0000313" key="6">
    <source>
        <dbReference type="EMBL" id="SMP32613.1"/>
    </source>
</evidence>
<dbReference type="PANTHER" id="PTHR43065">
    <property type="entry name" value="SENSOR HISTIDINE KINASE"/>
    <property type="match status" value="1"/>
</dbReference>
<dbReference type="Proteomes" id="UP001157914">
    <property type="component" value="Unassembled WGS sequence"/>
</dbReference>
<keyword evidence="3" id="KW-0597">Phosphoprotein</keyword>
<proteinExistence type="predicted"/>
<sequence>MSVSGNASLPYASLEAGKTSLSRTFILYTLGLFAVLGVIFIGILTKITWDASYERAIRVTEAFFQATKRPFERAIWTVNADATLQLIRGLETLEVVEKVWVETPDTGNFGDPATGVRADTALRYTLNSPSTILHKEAIGEVFILIDRNAISYEIVSTVGFIVTAIIVYLILLAIVIRTIFKRLIGEPLTQIVGYLSTPRLIEDPPKEELMKGRLDEIGILAASLQSLVQRRHADLQKIQEYQTNLEDLVAHRTEQLKLVQEELIQADNLAALGALVAGVSHELNTPLGNALMAATTIKDCSTHLKTELDNKSLSKELLEYEVERISETATIIEKTLGRARDLVGNFRQVAVDRQSEKKRSFNFDHIIRETLATLQPTLKKTPFTVDLDLEADLVVDSYPGAVSQLVSNLVENALKHGYEGRTEGSIKLTSRVVTTTEGEGRGKTSIVMKCQDFGVGIPEKNLKKVFEPFFTTKFGKGGSGLGMAICYQLVTEALNGTISVSSKIGSGTEFTIEFPALVVEETKAEKKRMVH</sequence>
<protein>
    <recommendedName>
        <fullName evidence="2">histidine kinase</fullName>
        <ecNumber evidence="2">2.7.13.3</ecNumber>
    </recommendedName>
</protein>
<dbReference type="SMART" id="SM00388">
    <property type="entry name" value="HisKA"/>
    <property type="match status" value="1"/>
</dbReference>
<keyword evidence="4" id="KW-0472">Membrane</keyword>
<keyword evidence="4" id="KW-1133">Transmembrane helix</keyword>
<dbReference type="CDD" id="cd00082">
    <property type="entry name" value="HisKA"/>
    <property type="match status" value="1"/>
</dbReference>
<dbReference type="RefSeq" id="WP_208997097.1">
    <property type="nucleotide sequence ID" value="NZ_BAAAEA010000001.1"/>
</dbReference>
<dbReference type="PROSITE" id="PS50109">
    <property type="entry name" value="HIS_KIN"/>
    <property type="match status" value="1"/>
</dbReference>
<keyword evidence="6" id="KW-0418">Kinase</keyword>
<feature type="transmembrane region" description="Helical" evidence="4">
    <location>
        <begin position="25"/>
        <end position="45"/>
    </location>
</feature>
<accession>A0ABY1PEU2</accession>
<feature type="domain" description="Histidine kinase" evidence="5">
    <location>
        <begin position="278"/>
        <end position="518"/>
    </location>
</feature>
<comment type="catalytic activity">
    <reaction evidence="1">
        <text>ATP + protein L-histidine = ADP + protein N-phospho-L-histidine.</text>
        <dbReference type="EC" id="2.7.13.3"/>
    </reaction>
</comment>